<evidence type="ECO:0000256" key="2">
    <source>
        <dbReference type="SAM" id="MobiDB-lite"/>
    </source>
</evidence>
<comment type="caution">
    <text evidence="3">The sequence shown here is derived from an EMBL/GenBank/DDBJ whole genome shotgun (WGS) entry which is preliminary data.</text>
</comment>
<proteinExistence type="predicted"/>
<name>A0A8H2WLR6_9AGAM</name>
<organism evidence="3 4">
    <name type="scientific">Rhizoctonia solani</name>
    <dbReference type="NCBI Taxonomy" id="456999"/>
    <lineage>
        <taxon>Eukaryota</taxon>
        <taxon>Fungi</taxon>
        <taxon>Dikarya</taxon>
        <taxon>Basidiomycota</taxon>
        <taxon>Agaricomycotina</taxon>
        <taxon>Agaricomycetes</taxon>
        <taxon>Cantharellales</taxon>
        <taxon>Ceratobasidiaceae</taxon>
        <taxon>Rhizoctonia</taxon>
    </lineage>
</organism>
<dbReference type="AlphaFoldDB" id="A0A8H2WLR6"/>
<sequence>MSTLRRLQQLLERIDEPELSEQLKSLMGQVSSCYSFNENIKPGTYRIVHVKTNKVLQIHDENKEKLIIWDRLNRGSEQPGTGKDHWFFQRSGRGYRIKHCRSGAYISIALGSGYPYDIRATEYPATWVIYSEEGENPDSILATDLTHSRVMSLHSGSNSHGANGDTLRLTPLCKDHDERWRLERIGEATGETGNAERANQLALKLEKAETEAKKRKSKLSQVEDELSKNISEKDQIWAQLAEANIEISQVKLTLNQVQERLVTKEEELGEKENELVNKEKELAGKEEELAEKDKELAEAQNLIGEKDMKLAEILEQLTSLKMEISRKDEELSEKDRMILEKDRELSNREEAPGRLGIDHAMKPRLDKQPPETTVQEPRDETARSVPQLNGAEERLKLASVFNEGRRSTMTLSPPTQLDLKLADLGWDFDE</sequence>
<feature type="region of interest" description="Disordered" evidence="2">
    <location>
        <begin position="342"/>
        <end position="393"/>
    </location>
</feature>
<gene>
    <name evidence="3" type="ORF">RDB_LOCUS38869</name>
</gene>
<dbReference type="Proteomes" id="UP000663846">
    <property type="component" value="Unassembled WGS sequence"/>
</dbReference>
<dbReference type="SUPFAM" id="SSF50370">
    <property type="entry name" value="Ricin B-like lectins"/>
    <property type="match status" value="1"/>
</dbReference>
<protein>
    <recommendedName>
        <fullName evidence="5">Ricin B lectin domain-containing protein</fullName>
    </recommendedName>
</protein>
<evidence type="ECO:0000256" key="1">
    <source>
        <dbReference type="SAM" id="Coils"/>
    </source>
</evidence>
<dbReference type="EMBL" id="CAJMWS010000245">
    <property type="protein sequence ID" value="CAE6386065.1"/>
    <property type="molecule type" value="Genomic_DNA"/>
</dbReference>
<keyword evidence="1" id="KW-0175">Coiled coil</keyword>
<accession>A0A8H2WLR6</accession>
<reference evidence="3" key="1">
    <citation type="submission" date="2021-01" db="EMBL/GenBank/DDBJ databases">
        <authorList>
            <person name="Kaushik A."/>
        </authorList>
    </citation>
    <scope>NUCLEOTIDE SEQUENCE</scope>
    <source>
        <strain evidence="3">AG1-1C</strain>
    </source>
</reference>
<evidence type="ECO:0008006" key="5">
    <source>
        <dbReference type="Google" id="ProtNLM"/>
    </source>
</evidence>
<feature type="compositionally biased region" description="Basic and acidic residues" evidence="2">
    <location>
        <begin position="342"/>
        <end position="369"/>
    </location>
</feature>
<dbReference type="Gene3D" id="2.80.10.50">
    <property type="match status" value="1"/>
</dbReference>
<dbReference type="InterPro" id="IPR035992">
    <property type="entry name" value="Ricin_B-like_lectins"/>
</dbReference>
<evidence type="ECO:0000313" key="4">
    <source>
        <dbReference type="Proteomes" id="UP000663846"/>
    </source>
</evidence>
<feature type="coiled-coil region" evidence="1">
    <location>
        <begin position="195"/>
        <end position="330"/>
    </location>
</feature>
<evidence type="ECO:0000313" key="3">
    <source>
        <dbReference type="EMBL" id="CAE6386065.1"/>
    </source>
</evidence>